<dbReference type="AlphaFoldDB" id="A0A812XRS5"/>
<reference evidence="1" key="1">
    <citation type="submission" date="2021-02" db="EMBL/GenBank/DDBJ databases">
        <authorList>
            <person name="Dougan E. K."/>
            <person name="Rhodes N."/>
            <person name="Thang M."/>
            <person name="Chan C."/>
        </authorList>
    </citation>
    <scope>NUCLEOTIDE SEQUENCE</scope>
</reference>
<evidence type="ECO:0000313" key="2">
    <source>
        <dbReference type="Proteomes" id="UP000649617"/>
    </source>
</evidence>
<gene>
    <name evidence="1" type="ORF">SPIL2461_LOCUS21728</name>
</gene>
<sequence>MEPGSTISQLQERVFEVLRYQRGWPVIGASSVRVLTDSGLQLLAAQSLDFAQEYAIQVETLDWQDMLDALNDVPEVAPLRHELIELSQELVEDSPDLTAGSTVEFGDAVRSIYKLVNRMRGPQPTRGDTDVNDRLAKLCSGILNLVCESPRNGRLLLERIEQEYGYLLEDD</sequence>
<proteinExistence type="predicted"/>
<name>A0A812XRS5_SYMPI</name>
<organism evidence="1 2">
    <name type="scientific">Symbiodinium pilosum</name>
    <name type="common">Dinoflagellate</name>
    <dbReference type="NCBI Taxonomy" id="2952"/>
    <lineage>
        <taxon>Eukaryota</taxon>
        <taxon>Sar</taxon>
        <taxon>Alveolata</taxon>
        <taxon>Dinophyceae</taxon>
        <taxon>Suessiales</taxon>
        <taxon>Symbiodiniaceae</taxon>
        <taxon>Symbiodinium</taxon>
    </lineage>
</organism>
<protein>
    <submittedName>
        <fullName evidence="1">Uncharacterized protein</fullName>
    </submittedName>
</protein>
<comment type="caution">
    <text evidence="1">The sequence shown here is derived from an EMBL/GenBank/DDBJ whole genome shotgun (WGS) entry which is preliminary data.</text>
</comment>
<evidence type="ECO:0000313" key="1">
    <source>
        <dbReference type="EMBL" id="CAE7750569.1"/>
    </source>
</evidence>
<accession>A0A812XRS5</accession>
<dbReference type="EMBL" id="CAJNIZ010046527">
    <property type="protein sequence ID" value="CAE7750569.1"/>
    <property type="molecule type" value="Genomic_DNA"/>
</dbReference>
<dbReference type="Proteomes" id="UP000649617">
    <property type="component" value="Unassembled WGS sequence"/>
</dbReference>
<keyword evidence="2" id="KW-1185">Reference proteome</keyword>
<dbReference type="OrthoDB" id="425915at2759"/>